<dbReference type="NCBIfam" id="TIGR03083">
    <property type="entry name" value="maleylpyruvate isomerase family mycothiol-dependent enzyme"/>
    <property type="match status" value="1"/>
</dbReference>
<sequence>MSQEIVNRITSLVQSFDSRVQAAPADAWGNASPCEGWTARDVVVHVGDNLLRLGCGLAGQQPRSISADAEIVAAWNDARDTFLGTIPTADLSTALPGPMGPMPAIDMIGRFVSTDVLVHTWDLARAVGGDETLDAATVAAAYSGMKPMDAMIRRPGFFGARVDVADTDTQTEFLSFLGRTV</sequence>
<dbReference type="EMBL" id="CAEZYF010000006">
    <property type="protein sequence ID" value="CAB4719916.1"/>
    <property type="molecule type" value="Genomic_DNA"/>
</dbReference>
<dbReference type="SUPFAM" id="SSF109854">
    <property type="entry name" value="DinB/YfiT-like putative metalloenzymes"/>
    <property type="match status" value="1"/>
</dbReference>
<proteinExistence type="predicted"/>
<evidence type="ECO:0000313" key="5">
    <source>
        <dbReference type="EMBL" id="CAB4929184.1"/>
    </source>
</evidence>
<dbReference type="InterPro" id="IPR017517">
    <property type="entry name" value="Maleyloyr_isom"/>
</dbReference>
<evidence type="ECO:0000313" key="4">
    <source>
        <dbReference type="EMBL" id="CAB4852481.1"/>
    </source>
</evidence>
<dbReference type="Gene3D" id="1.20.120.450">
    <property type="entry name" value="dinb family like domain"/>
    <property type="match status" value="1"/>
</dbReference>
<dbReference type="NCBIfam" id="TIGR03086">
    <property type="entry name" value="TIGR03086 family metal-binding protein"/>
    <property type="match status" value="1"/>
</dbReference>
<name>A0A6J6RA35_9ZZZZ</name>
<dbReference type="EMBL" id="CAFBOL010000008">
    <property type="protein sequence ID" value="CAB4976399.1"/>
    <property type="molecule type" value="Genomic_DNA"/>
</dbReference>
<feature type="domain" description="Mycothiol-dependent maleylpyruvate isomerase metal-binding" evidence="1">
    <location>
        <begin position="13"/>
        <end position="124"/>
    </location>
</feature>
<dbReference type="InterPro" id="IPR017520">
    <property type="entry name" value="CHP03086"/>
</dbReference>
<dbReference type="EMBL" id="CAESGF010000006">
    <property type="protein sequence ID" value="CAB4363544.1"/>
    <property type="molecule type" value="Genomic_DNA"/>
</dbReference>
<dbReference type="EMBL" id="CAFBMT010000006">
    <property type="protein sequence ID" value="CAB4929184.1"/>
    <property type="molecule type" value="Genomic_DNA"/>
</dbReference>
<dbReference type="InterPro" id="IPR034660">
    <property type="entry name" value="DinB/YfiT-like"/>
</dbReference>
<evidence type="ECO:0000259" key="1">
    <source>
        <dbReference type="Pfam" id="PF11716"/>
    </source>
</evidence>
<protein>
    <submittedName>
        <fullName evidence="3">Unannotated protein</fullName>
    </submittedName>
</protein>
<accession>A0A6J6RA35</accession>
<dbReference type="AlphaFoldDB" id="A0A6J6RA35"/>
<reference evidence="3" key="1">
    <citation type="submission" date="2020-05" db="EMBL/GenBank/DDBJ databases">
        <authorList>
            <person name="Chiriac C."/>
            <person name="Salcher M."/>
            <person name="Ghai R."/>
            <person name="Kavagutti S V."/>
        </authorList>
    </citation>
    <scope>NUCLEOTIDE SEQUENCE</scope>
</reference>
<evidence type="ECO:0000313" key="3">
    <source>
        <dbReference type="EMBL" id="CAB4719916.1"/>
    </source>
</evidence>
<evidence type="ECO:0000313" key="2">
    <source>
        <dbReference type="EMBL" id="CAB4363544.1"/>
    </source>
</evidence>
<dbReference type="Pfam" id="PF11716">
    <property type="entry name" value="MDMPI_N"/>
    <property type="match status" value="1"/>
</dbReference>
<dbReference type="EMBL" id="CAFBIY010000133">
    <property type="protein sequence ID" value="CAB4852481.1"/>
    <property type="molecule type" value="Genomic_DNA"/>
</dbReference>
<dbReference type="InterPro" id="IPR024344">
    <property type="entry name" value="MDMPI_metal-binding"/>
</dbReference>
<evidence type="ECO:0000313" key="6">
    <source>
        <dbReference type="EMBL" id="CAB4976399.1"/>
    </source>
</evidence>
<organism evidence="3">
    <name type="scientific">freshwater metagenome</name>
    <dbReference type="NCBI Taxonomy" id="449393"/>
    <lineage>
        <taxon>unclassified sequences</taxon>
        <taxon>metagenomes</taxon>
        <taxon>ecological metagenomes</taxon>
    </lineage>
</organism>
<dbReference type="GO" id="GO:0046872">
    <property type="term" value="F:metal ion binding"/>
    <property type="evidence" value="ECO:0007669"/>
    <property type="project" value="InterPro"/>
</dbReference>
<gene>
    <name evidence="3" type="ORF">UFOPK2656_01250</name>
    <name evidence="4" type="ORF">UFOPK3267_02103</name>
    <name evidence="5" type="ORF">UFOPK3651_01365</name>
    <name evidence="6" type="ORF">UFOPK3931_00518</name>
    <name evidence="2" type="ORF">UFOPK4189_01324</name>
</gene>